<dbReference type="InterPro" id="IPR053164">
    <property type="entry name" value="IS1016-like_transposase"/>
</dbReference>
<dbReference type="InterPro" id="IPR024445">
    <property type="entry name" value="Tnp_ISXO2-like"/>
</dbReference>
<keyword evidence="3" id="KW-1185">Reference proteome</keyword>
<proteinExistence type="predicted"/>
<evidence type="ECO:0000259" key="1">
    <source>
        <dbReference type="SMART" id="SM01126"/>
    </source>
</evidence>
<evidence type="ECO:0000313" key="2">
    <source>
        <dbReference type="EMBL" id="GFR61473.1"/>
    </source>
</evidence>
<evidence type="ECO:0000313" key="3">
    <source>
        <dbReference type="Proteomes" id="UP000762676"/>
    </source>
</evidence>
<organism evidence="2 3">
    <name type="scientific">Elysia marginata</name>
    <dbReference type="NCBI Taxonomy" id="1093978"/>
    <lineage>
        <taxon>Eukaryota</taxon>
        <taxon>Metazoa</taxon>
        <taxon>Spiralia</taxon>
        <taxon>Lophotrochozoa</taxon>
        <taxon>Mollusca</taxon>
        <taxon>Gastropoda</taxon>
        <taxon>Heterobranchia</taxon>
        <taxon>Euthyneura</taxon>
        <taxon>Panpulmonata</taxon>
        <taxon>Sacoglossa</taxon>
        <taxon>Placobranchoidea</taxon>
        <taxon>Plakobranchidae</taxon>
        <taxon>Elysia</taxon>
    </lineage>
</organism>
<gene>
    <name evidence="2" type="ORF">ElyMa_005433100</name>
</gene>
<dbReference type="PANTHER" id="PTHR47163">
    <property type="entry name" value="DDE_TNP_IS1595 DOMAIN-CONTAINING PROTEIN"/>
    <property type="match status" value="1"/>
</dbReference>
<dbReference type="EMBL" id="BMAT01010835">
    <property type="protein sequence ID" value="GFR61473.1"/>
    <property type="molecule type" value="Genomic_DNA"/>
</dbReference>
<protein>
    <recommendedName>
        <fullName evidence="1">ISXO2-like transposase domain-containing protein</fullName>
    </recommendedName>
</protein>
<accession>A0AAV4ELZ8</accession>
<feature type="domain" description="ISXO2-like transposase" evidence="1">
    <location>
        <begin position="7"/>
        <end position="171"/>
    </location>
</feature>
<sequence length="202" mass="23535">MVLIRDKINGKVCTPTLDVNIVRYRERSCLVTLVKQAERLGQTQVGHFVAIDGHHMVTWPDTALSGRRNNFMGWNEYKKLIRPGSIIYSDSWPAYRQLSELGYGHDTVNHKKHFVKPGEPEVNTQKVERLWRDIKEWVKRPGIRSRYFQQYLARYLFVTAVPEPQQLHRFFIEASKLYPPFSEVVRRQPGPEVVSEDEGAVA</sequence>
<dbReference type="Proteomes" id="UP000762676">
    <property type="component" value="Unassembled WGS sequence"/>
</dbReference>
<dbReference type="AlphaFoldDB" id="A0AAV4ELZ8"/>
<name>A0AAV4ELZ8_9GAST</name>
<dbReference type="SMART" id="SM01126">
    <property type="entry name" value="DDE_Tnp_IS1595"/>
    <property type="match status" value="1"/>
</dbReference>
<dbReference type="Pfam" id="PF12762">
    <property type="entry name" value="DDE_Tnp_IS1595"/>
    <property type="match status" value="1"/>
</dbReference>
<comment type="caution">
    <text evidence="2">The sequence shown here is derived from an EMBL/GenBank/DDBJ whole genome shotgun (WGS) entry which is preliminary data.</text>
</comment>
<reference evidence="2 3" key="1">
    <citation type="journal article" date="2021" name="Elife">
        <title>Chloroplast acquisition without the gene transfer in kleptoplastic sea slugs, Plakobranchus ocellatus.</title>
        <authorList>
            <person name="Maeda T."/>
            <person name="Takahashi S."/>
            <person name="Yoshida T."/>
            <person name="Shimamura S."/>
            <person name="Takaki Y."/>
            <person name="Nagai Y."/>
            <person name="Toyoda A."/>
            <person name="Suzuki Y."/>
            <person name="Arimoto A."/>
            <person name="Ishii H."/>
            <person name="Satoh N."/>
            <person name="Nishiyama T."/>
            <person name="Hasebe M."/>
            <person name="Maruyama T."/>
            <person name="Minagawa J."/>
            <person name="Obokata J."/>
            <person name="Shigenobu S."/>
        </authorList>
    </citation>
    <scope>NUCLEOTIDE SEQUENCE [LARGE SCALE GENOMIC DNA]</scope>
</reference>
<dbReference type="PANTHER" id="PTHR47163:SF2">
    <property type="entry name" value="SI:DKEY-17M8.2"/>
    <property type="match status" value="1"/>
</dbReference>